<name>A0AAF3FDB7_9BILA</name>
<dbReference type="AlphaFoldDB" id="A0AAF3FDB7"/>
<dbReference type="WBParaSite" id="MBELARI_LOCUS4995">
    <property type="protein sequence ID" value="MBELARI_LOCUS4995"/>
    <property type="gene ID" value="MBELARI_LOCUS4995"/>
</dbReference>
<dbReference type="PANTHER" id="PTHR22803">
    <property type="entry name" value="MANNOSE, PHOSPHOLIPASE, LECTIN RECEPTOR RELATED"/>
    <property type="match status" value="1"/>
</dbReference>
<dbReference type="Proteomes" id="UP000887575">
    <property type="component" value="Unassembled WGS sequence"/>
</dbReference>
<evidence type="ECO:0000256" key="1">
    <source>
        <dbReference type="SAM" id="SignalP"/>
    </source>
</evidence>
<dbReference type="InterPro" id="IPR001304">
    <property type="entry name" value="C-type_lectin-like"/>
</dbReference>
<dbReference type="SMART" id="SM00034">
    <property type="entry name" value="CLECT"/>
    <property type="match status" value="1"/>
</dbReference>
<protein>
    <recommendedName>
        <fullName evidence="2">C-type lectin domain-containing protein</fullName>
    </recommendedName>
</protein>
<dbReference type="CDD" id="cd00037">
    <property type="entry name" value="CLECT"/>
    <property type="match status" value="1"/>
</dbReference>
<reference evidence="4" key="1">
    <citation type="submission" date="2024-02" db="UniProtKB">
        <authorList>
            <consortium name="WormBaseParasite"/>
        </authorList>
    </citation>
    <scope>IDENTIFICATION</scope>
</reference>
<dbReference type="Gene3D" id="3.10.100.10">
    <property type="entry name" value="Mannose-Binding Protein A, subunit A"/>
    <property type="match status" value="1"/>
</dbReference>
<dbReference type="InterPro" id="IPR016186">
    <property type="entry name" value="C-type_lectin-like/link_sf"/>
</dbReference>
<dbReference type="InterPro" id="IPR016187">
    <property type="entry name" value="CTDL_fold"/>
</dbReference>
<evidence type="ECO:0000259" key="2">
    <source>
        <dbReference type="PROSITE" id="PS50041"/>
    </source>
</evidence>
<accession>A0AAF3FDB7</accession>
<keyword evidence="1" id="KW-0732">Signal</keyword>
<organism evidence="3 4">
    <name type="scientific">Mesorhabditis belari</name>
    <dbReference type="NCBI Taxonomy" id="2138241"/>
    <lineage>
        <taxon>Eukaryota</taxon>
        <taxon>Metazoa</taxon>
        <taxon>Ecdysozoa</taxon>
        <taxon>Nematoda</taxon>
        <taxon>Chromadorea</taxon>
        <taxon>Rhabditida</taxon>
        <taxon>Rhabditina</taxon>
        <taxon>Rhabditomorpha</taxon>
        <taxon>Rhabditoidea</taxon>
        <taxon>Rhabditidae</taxon>
        <taxon>Mesorhabditinae</taxon>
        <taxon>Mesorhabditis</taxon>
    </lineage>
</organism>
<evidence type="ECO:0000313" key="3">
    <source>
        <dbReference type="Proteomes" id="UP000887575"/>
    </source>
</evidence>
<proteinExistence type="predicted"/>
<feature type="signal peptide" evidence="1">
    <location>
        <begin position="1"/>
        <end position="16"/>
    </location>
</feature>
<sequence>MRLLLLTIFLFALNSAQCPSRYFFEADLNTCLYYSGKQETFSAALGFCQANSGNLLSIHSPFQNNLLAQIQYSETVLRGWLGIVKTNGTWQWTDETPLDYLKFQSNDDDTLSCAILDSTNSMWKAVSCEATYQFLCSASPTSINQ</sequence>
<dbReference type="Pfam" id="PF00059">
    <property type="entry name" value="Lectin_C"/>
    <property type="match status" value="1"/>
</dbReference>
<evidence type="ECO:0000313" key="4">
    <source>
        <dbReference type="WBParaSite" id="MBELARI_LOCUS4995"/>
    </source>
</evidence>
<feature type="domain" description="C-type lectin" evidence="2">
    <location>
        <begin position="31"/>
        <end position="137"/>
    </location>
</feature>
<dbReference type="InterPro" id="IPR050111">
    <property type="entry name" value="C-type_lectin/snaclec_domain"/>
</dbReference>
<feature type="chain" id="PRO_5041918852" description="C-type lectin domain-containing protein" evidence="1">
    <location>
        <begin position="17"/>
        <end position="145"/>
    </location>
</feature>
<dbReference type="PROSITE" id="PS50041">
    <property type="entry name" value="C_TYPE_LECTIN_2"/>
    <property type="match status" value="1"/>
</dbReference>
<keyword evidence="3" id="KW-1185">Reference proteome</keyword>
<dbReference type="SUPFAM" id="SSF56436">
    <property type="entry name" value="C-type lectin-like"/>
    <property type="match status" value="1"/>
</dbReference>